<keyword evidence="3" id="KW-1185">Reference proteome</keyword>
<dbReference type="EMBL" id="PSYR01000002">
    <property type="protein sequence ID" value="RCN57030.1"/>
    <property type="molecule type" value="Genomic_DNA"/>
</dbReference>
<dbReference type="Pfam" id="PF13531">
    <property type="entry name" value="SBP_bac_11"/>
    <property type="match status" value="1"/>
</dbReference>
<dbReference type="RefSeq" id="WP_083995727.1">
    <property type="nucleotide sequence ID" value="NZ_CP080624.1"/>
</dbReference>
<dbReference type="OrthoDB" id="9802127at2"/>
<protein>
    <submittedName>
        <fullName evidence="2">Uncharacterized protein</fullName>
    </submittedName>
</protein>
<sequence length="360" mass="40408">MTNKKWMSLLGAAMLATTTAGAYAKGIPQIPGAPAIHGHPVVDAPKVLMWPRNAKPAAADLTDPDADLLFDLHGSIERGACRKVDLVVSTEGNYHMALNTLWRTVLLPRYGKTIRSWYYTTSPPIAFPQLMHHDDLSFGNFYLHCRPEVAIAAPRLIRKLEAHGFTEGKPIALMKSRGNVLLVKYGNPLHIHSVWDLARPNVHLITPNPYNEPGAFLNYAGTIYQIAKHDPHPPKGWTANRLFNAIFNSHIKDKWLIGARIHHRDEPWSVAYGKANVAVIMYQLGKYTKAVFPHLFTIVPLGGTVSHPRPLPGNQIDTTYLIRVKGHFTARQRRARHDFIKTLESPAFTRILEHDGLRRP</sequence>
<evidence type="ECO:0000313" key="3">
    <source>
        <dbReference type="Proteomes" id="UP000253250"/>
    </source>
</evidence>
<reference evidence="2 3" key="1">
    <citation type="submission" date="2018-02" db="EMBL/GenBank/DDBJ databases">
        <title>Insights into the biology of acidophilic members of the Acidiferrobacteraceae family derived from comparative genomic analyses.</title>
        <authorList>
            <person name="Issotta F."/>
            <person name="Thyssen C."/>
            <person name="Mena C."/>
            <person name="Moya A."/>
            <person name="Bellenberg S."/>
            <person name="Sproer C."/>
            <person name="Covarrubias P.C."/>
            <person name="Sand W."/>
            <person name="Quatrini R."/>
            <person name="Vera M."/>
        </authorList>
    </citation>
    <scope>NUCLEOTIDE SEQUENCE [LARGE SCALE GENOMIC DNA]</scope>
    <source>
        <strain evidence="3">m-1</strain>
    </source>
</reference>
<evidence type="ECO:0000313" key="2">
    <source>
        <dbReference type="EMBL" id="RCN57030.1"/>
    </source>
</evidence>
<comment type="caution">
    <text evidence="2">The sequence shown here is derived from an EMBL/GenBank/DDBJ whole genome shotgun (WGS) entry which is preliminary data.</text>
</comment>
<name>A0A368HHN8_9GAMM</name>
<keyword evidence="1" id="KW-0732">Signal</keyword>
<feature type="chain" id="PRO_5016860528" evidence="1">
    <location>
        <begin position="25"/>
        <end position="360"/>
    </location>
</feature>
<dbReference type="Gene3D" id="3.40.190.10">
    <property type="entry name" value="Periplasmic binding protein-like II"/>
    <property type="match status" value="1"/>
</dbReference>
<evidence type="ECO:0000256" key="1">
    <source>
        <dbReference type="SAM" id="SignalP"/>
    </source>
</evidence>
<proteinExistence type="predicted"/>
<gene>
    <name evidence="2" type="ORF">C4900_15035</name>
</gene>
<dbReference type="AlphaFoldDB" id="A0A368HHN8"/>
<feature type="signal peptide" evidence="1">
    <location>
        <begin position="1"/>
        <end position="24"/>
    </location>
</feature>
<accession>A0A368HHN8</accession>
<dbReference type="Proteomes" id="UP000253250">
    <property type="component" value="Unassembled WGS sequence"/>
</dbReference>
<organism evidence="2 3">
    <name type="scientific">Acidiferrobacter thiooxydans</name>
    <dbReference type="NCBI Taxonomy" id="163359"/>
    <lineage>
        <taxon>Bacteria</taxon>
        <taxon>Pseudomonadati</taxon>
        <taxon>Pseudomonadota</taxon>
        <taxon>Gammaproteobacteria</taxon>
        <taxon>Acidiferrobacterales</taxon>
        <taxon>Acidiferrobacteraceae</taxon>
        <taxon>Acidiferrobacter</taxon>
    </lineage>
</organism>